<dbReference type="EMBL" id="GBXM01011266">
    <property type="protein sequence ID" value="JAH97311.1"/>
    <property type="molecule type" value="Transcribed_RNA"/>
</dbReference>
<evidence type="ECO:0000313" key="1">
    <source>
        <dbReference type="EMBL" id="JAH97311.1"/>
    </source>
</evidence>
<proteinExistence type="predicted"/>
<sequence>MPKPYTSYFESVYDFELVMMFVLTKDSLSWLVMAGYDKCCSARGSVR</sequence>
<organism evidence="1">
    <name type="scientific">Anguilla anguilla</name>
    <name type="common">European freshwater eel</name>
    <name type="synonym">Muraena anguilla</name>
    <dbReference type="NCBI Taxonomy" id="7936"/>
    <lineage>
        <taxon>Eukaryota</taxon>
        <taxon>Metazoa</taxon>
        <taxon>Chordata</taxon>
        <taxon>Craniata</taxon>
        <taxon>Vertebrata</taxon>
        <taxon>Euteleostomi</taxon>
        <taxon>Actinopterygii</taxon>
        <taxon>Neopterygii</taxon>
        <taxon>Teleostei</taxon>
        <taxon>Anguilliformes</taxon>
        <taxon>Anguillidae</taxon>
        <taxon>Anguilla</taxon>
    </lineage>
</organism>
<accession>A0A0E9X4D5</accession>
<reference evidence="1" key="1">
    <citation type="submission" date="2014-11" db="EMBL/GenBank/DDBJ databases">
        <authorList>
            <person name="Amaro Gonzalez C."/>
        </authorList>
    </citation>
    <scope>NUCLEOTIDE SEQUENCE</scope>
</reference>
<dbReference type="AlphaFoldDB" id="A0A0E9X4D5"/>
<protein>
    <submittedName>
        <fullName evidence="1">Uncharacterized protein</fullName>
    </submittedName>
</protein>
<reference evidence="1" key="2">
    <citation type="journal article" date="2015" name="Fish Shellfish Immunol.">
        <title>Early steps in the European eel (Anguilla anguilla)-Vibrio vulnificus interaction in the gills: Role of the RtxA13 toxin.</title>
        <authorList>
            <person name="Callol A."/>
            <person name="Pajuelo D."/>
            <person name="Ebbesson L."/>
            <person name="Teles M."/>
            <person name="MacKenzie S."/>
            <person name="Amaro C."/>
        </authorList>
    </citation>
    <scope>NUCLEOTIDE SEQUENCE</scope>
</reference>
<name>A0A0E9X4D5_ANGAN</name>